<evidence type="ECO:0000256" key="1">
    <source>
        <dbReference type="SAM" id="Phobius"/>
    </source>
</evidence>
<comment type="caution">
    <text evidence="2">The sequence shown here is derived from an EMBL/GenBank/DDBJ whole genome shotgun (WGS) entry which is preliminary data.</text>
</comment>
<evidence type="ECO:0000313" key="2">
    <source>
        <dbReference type="EMBL" id="OAB30565.1"/>
    </source>
</evidence>
<keyword evidence="1" id="KW-0472">Membrane</keyword>
<sequence>MIIFLLYITLGLILNFNGPLAIYLKKEDKYALKQNENKNWFYRYLLIIVVRLLMTIIYPLFFFNVYILNNKPIEPISFLDKFDRSVVIRFREIGKYNNIAPTEKSSDKMIIEIYTLICTSFRKASLVRKEHIPANSLNVIALKFMKLYEDLGEEFMNEHLEYELNNYKIQGLRPEYKYDISLF</sequence>
<keyword evidence="3" id="KW-1185">Reference proteome</keyword>
<proteinExistence type="predicted"/>
<dbReference type="OrthoDB" id="1351429at2"/>
<accession>A0A167ZL44</accession>
<gene>
    <name evidence="2" type="ORF">FBFR_01845</name>
</gene>
<dbReference type="AlphaFoldDB" id="A0A167ZL44"/>
<feature type="transmembrane region" description="Helical" evidence="1">
    <location>
        <begin position="44"/>
        <end position="68"/>
    </location>
</feature>
<reference evidence="2 3" key="1">
    <citation type="submission" date="2016-03" db="EMBL/GenBank/DDBJ databases">
        <title>Draft genome sequence of Flavobacterium fryxellicola DSM 16209.</title>
        <authorList>
            <person name="Shin S.-K."/>
            <person name="Yi H."/>
        </authorList>
    </citation>
    <scope>NUCLEOTIDE SEQUENCE [LARGE SCALE GENOMIC DNA]</scope>
    <source>
        <strain evidence="2 3">DSM 16209</strain>
    </source>
</reference>
<name>A0A167ZL44_9FLAO</name>
<protein>
    <submittedName>
        <fullName evidence="2">Uncharacterized protein</fullName>
    </submittedName>
</protein>
<evidence type="ECO:0000313" key="3">
    <source>
        <dbReference type="Proteomes" id="UP000077164"/>
    </source>
</evidence>
<dbReference type="EMBL" id="LVJE01000003">
    <property type="protein sequence ID" value="OAB30565.1"/>
    <property type="molecule type" value="Genomic_DNA"/>
</dbReference>
<feature type="transmembrane region" description="Helical" evidence="1">
    <location>
        <begin position="6"/>
        <end position="24"/>
    </location>
</feature>
<dbReference type="Proteomes" id="UP000077164">
    <property type="component" value="Unassembled WGS sequence"/>
</dbReference>
<dbReference type="RefSeq" id="WP_066076188.1">
    <property type="nucleotide sequence ID" value="NZ_FRDK01000011.1"/>
</dbReference>
<organism evidence="2 3">
    <name type="scientific">Flavobacterium fryxellicola</name>
    <dbReference type="NCBI Taxonomy" id="249352"/>
    <lineage>
        <taxon>Bacteria</taxon>
        <taxon>Pseudomonadati</taxon>
        <taxon>Bacteroidota</taxon>
        <taxon>Flavobacteriia</taxon>
        <taxon>Flavobacteriales</taxon>
        <taxon>Flavobacteriaceae</taxon>
        <taxon>Flavobacterium</taxon>
    </lineage>
</organism>
<keyword evidence="1" id="KW-1133">Transmembrane helix</keyword>
<keyword evidence="1" id="KW-0812">Transmembrane</keyword>